<dbReference type="GO" id="GO:0010468">
    <property type="term" value="P:regulation of gene expression"/>
    <property type="evidence" value="ECO:0007669"/>
    <property type="project" value="InterPro"/>
</dbReference>
<feature type="region of interest" description="Disordered" evidence="1">
    <location>
        <begin position="298"/>
        <end position="373"/>
    </location>
</feature>
<dbReference type="Pfam" id="PF01936">
    <property type="entry name" value="NYN"/>
    <property type="match status" value="1"/>
</dbReference>
<dbReference type="Gene3D" id="3.40.50.1010">
    <property type="entry name" value="5'-nuclease"/>
    <property type="match status" value="1"/>
</dbReference>
<feature type="compositionally biased region" description="Basic and acidic residues" evidence="1">
    <location>
        <begin position="827"/>
        <end position="848"/>
    </location>
</feature>
<feature type="compositionally biased region" description="Polar residues" evidence="1">
    <location>
        <begin position="688"/>
        <end position="703"/>
    </location>
</feature>
<evidence type="ECO:0000313" key="4">
    <source>
        <dbReference type="Proteomes" id="UP000245884"/>
    </source>
</evidence>
<dbReference type="GeneID" id="37030954"/>
<feature type="domain" description="NYN" evidence="2">
    <location>
        <begin position="125"/>
        <end position="281"/>
    </location>
</feature>
<evidence type="ECO:0000313" key="3">
    <source>
        <dbReference type="EMBL" id="PWN28567.1"/>
    </source>
</evidence>
<feature type="region of interest" description="Disordered" evidence="1">
    <location>
        <begin position="827"/>
        <end position="934"/>
    </location>
</feature>
<dbReference type="InterPro" id="IPR024768">
    <property type="entry name" value="Marf1"/>
</dbReference>
<organism evidence="3 4">
    <name type="scientific">Jaminaea rosea</name>
    <dbReference type="NCBI Taxonomy" id="1569628"/>
    <lineage>
        <taxon>Eukaryota</taxon>
        <taxon>Fungi</taxon>
        <taxon>Dikarya</taxon>
        <taxon>Basidiomycota</taxon>
        <taxon>Ustilaginomycotina</taxon>
        <taxon>Exobasidiomycetes</taxon>
        <taxon>Microstromatales</taxon>
        <taxon>Microstromatales incertae sedis</taxon>
        <taxon>Jaminaea</taxon>
    </lineage>
</organism>
<dbReference type="Proteomes" id="UP000245884">
    <property type="component" value="Unassembled WGS sequence"/>
</dbReference>
<dbReference type="STRING" id="1569628.A0A316UTF1"/>
<dbReference type="PANTHER" id="PTHR14379:SF3">
    <property type="entry name" value="MEIOSIS REGULATOR AND MRNA STABILITY FACTOR 1"/>
    <property type="match status" value="1"/>
</dbReference>
<name>A0A316UTF1_9BASI</name>
<proteinExistence type="predicted"/>
<feature type="compositionally biased region" description="Low complexity" evidence="1">
    <location>
        <begin position="330"/>
        <end position="356"/>
    </location>
</feature>
<dbReference type="CDD" id="cd10910">
    <property type="entry name" value="PIN_limkain_b1_N_like"/>
    <property type="match status" value="1"/>
</dbReference>
<feature type="region of interest" description="Disordered" evidence="1">
    <location>
        <begin position="653"/>
        <end position="734"/>
    </location>
</feature>
<feature type="region of interest" description="Disordered" evidence="1">
    <location>
        <begin position="46"/>
        <end position="102"/>
    </location>
</feature>
<feature type="compositionally biased region" description="Polar residues" evidence="1">
    <location>
        <begin position="308"/>
        <end position="323"/>
    </location>
</feature>
<feature type="compositionally biased region" description="Polar residues" evidence="1">
    <location>
        <begin position="858"/>
        <end position="888"/>
    </location>
</feature>
<gene>
    <name evidence="3" type="ORF">BDZ90DRAFT_278921</name>
</gene>
<accession>A0A316UTF1</accession>
<dbReference type="InterPro" id="IPR021139">
    <property type="entry name" value="NYN"/>
</dbReference>
<dbReference type="AlphaFoldDB" id="A0A316UTF1"/>
<dbReference type="RefSeq" id="XP_025363179.1">
    <property type="nucleotide sequence ID" value="XM_025509131.1"/>
</dbReference>
<dbReference type="GO" id="GO:0005777">
    <property type="term" value="C:peroxisome"/>
    <property type="evidence" value="ECO:0007669"/>
    <property type="project" value="InterPro"/>
</dbReference>
<dbReference type="PANTHER" id="PTHR14379">
    <property type="entry name" value="LIMKAIN B LKAP"/>
    <property type="match status" value="1"/>
</dbReference>
<feature type="compositionally biased region" description="Basic and acidic residues" evidence="1">
    <location>
        <begin position="55"/>
        <end position="69"/>
    </location>
</feature>
<dbReference type="GO" id="GO:1905762">
    <property type="term" value="F:CCR4-NOT complex binding"/>
    <property type="evidence" value="ECO:0007669"/>
    <property type="project" value="TreeGrafter"/>
</dbReference>
<feature type="compositionally biased region" description="Polar residues" evidence="1">
    <location>
        <begin position="89"/>
        <end position="99"/>
    </location>
</feature>
<dbReference type="GO" id="GO:0004540">
    <property type="term" value="F:RNA nuclease activity"/>
    <property type="evidence" value="ECO:0007669"/>
    <property type="project" value="InterPro"/>
</dbReference>
<dbReference type="EMBL" id="KZ819665">
    <property type="protein sequence ID" value="PWN28567.1"/>
    <property type="molecule type" value="Genomic_DNA"/>
</dbReference>
<evidence type="ECO:0000256" key="1">
    <source>
        <dbReference type="SAM" id="MobiDB-lite"/>
    </source>
</evidence>
<reference evidence="3 4" key="1">
    <citation type="journal article" date="2018" name="Mol. Biol. Evol.">
        <title>Broad Genomic Sampling Reveals a Smut Pathogenic Ancestry of the Fungal Clade Ustilaginomycotina.</title>
        <authorList>
            <person name="Kijpornyongpan T."/>
            <person name="Mondo S.J."/>
            <person name="Barry K."/>
            <person name="Sandor L."/>
            <person name="Lee J."/>
            <person name="Lipzen A."/>
            <person name="Pangilinan J."/>
            <person name="LaButti K."/>
            <person name="Hainaut M."/>
            <person name="Henrissat B."/>
            <person name="Grigoriev I.V."/>
            <person name="Spatafora J.W."/>
            <person name="Aime M.C."/>
        </authorList>
    </citation>
    <scope>NUCLEOTIDE SEQUENCE [LARGE SCALE GENOMIC DNA]</scope>
    <source>
        <strain evidence="3 4">MCA 5214</strain>
    </source>
</reference>
<feature type="compositionally biased region" description="Low complexity" evidence="1">
    <location>
        <begin position="717"/>
        <end position="734"/>
    </location>
</feature>
<evidence type="ECO:0000259" key="2">
    <source>
        <dbReference type="Pfam" id="PF01936"/>
    </source>
</evidence>
<protein>
    <recommendedName>
        <fullName evidence="2">NYN domain-containing protein</fullName>
    </recommendedName>
</protein>
<dbReference type="OrthoDB" id="549353at2759"/>
<sequence>MSAPSGSTVREQAVDFFLTSSSPSSVLARTVAVAAVAGGLTYYATANANARKQSKSSDKGKATSDDSDTRPPAPPPKDKKKRDDDITRNAPQQQRSQAVSFDDDVGKRVRFESLDKDEILKPIPVAVFWDVDNCSPPTGSSGREIISNIRKHLASINTGTGPDRENLGPSGPLMSFKAYLELSSAEGVSAQQVQLRSELQGSGVSLIDTPKSGRKDVADKMIIADIMAYALDVPPPARIVLLSGDRDFAYPLSLIRGRGYQVVLITPPVGAVPILKASANHVARWRQDVLGMDRDGFGRPYEFGGSGTPSKRSSSPGPYNRSASPGPYNRSTSPGPSGRTTPTNGHRAASTSAQAAPPAPEMKSTSSLSGPGAGPVPTVFAPLVQALEECKAEGLPRPLRSKVAVRLTAIDKDVYEKAGATAWRDYIAVAEAAGIVVLGSQGKTGTEWVALRTLSAPTNDNNGINGDGFSVKPMGFAATSAAFVPNAGTKANAEATKTNTEANAFSTPVTTTTMTTRNSDAFSGEGAMTELAASQIPESTYATVRTDDTTLPPPAPFIPLLRAVHAAEQITQRSPPVTSFVGRVLELMIESGRVENPYDGRLETFGTQVKRYGTYITAAYKARVAKLTPTEKPDVPALQVSPAYSNWLQALASSSSSSSDGPSPPSPSLKKATAAARPVSPEKREVFTASTPSKAASSGSLNKTPIKVSAGKAPAFTPKAGTASGSSGTPASSKKSLYLDDTRIMSHKPSQVSIPLRFFPLANALLISRSDGRFYMTDKALHSVIAKHKSVGSQYKSSEAFNHYLREAEQAGVLGLEKGNKEGVLHVRLADKLRDPREKNSKGGEGGEKLPVAGANPYDTSSDEITAGSSSADGESNGWESDPSNNSPVLRHGKAAAFMKGNDKTSTSSSRSTPKLEPIATPPPGSTPTLEDRKRFKPLMDALLALRREENLVCVDLQRVTDKMGNKIPSTTGDSETWISATGCANLGSYLISARNLGFVTAQAKDGARASAAGEAIVLRLGERYERKQNE</sequence>
<keyword evidence="4" id="KW-1185">Reference proteome</keyword>